<protein>
    <recommendedName>
        <fullName evidence="4">Sodium:proton antiporter</fullName>
    </recommendedName>
</protein>
<feature type="transmembrane region" description="Helical" evidence="1">
    <location>
        <begin position="67"/>
        <end position="89"/>
    </location>
</feature>
<gene>
    <name evidence="2" type="ORF">SAMN04489730_1603</name>
</gene>
<evidence type="ECO:0000256" key="1">
    <source>
        <dbReference type="SAM" id="Phobius"/>
    </source>
</evidence>
<name>A0A1K1QCB0_9PSEU</name>
<evidence type="ECO:0000313" key="3">
    <source>
        <dbReference type="Proteomes" id="UP000182740"/>
    </source>
</evidence>
<proteinExistence type="predicted"/>
<dbReference type="Proteomes" id="UP000182740">
    <property type="component" value="Unassembled WGS sequence"/>
</dbReference>
<dbReference type="STRING" id="546364.SAMN04489730_1603"/>
<keyword evidence="1" id="KW-0472">Membrane</keyword>
<reference evidence="3" key="1">
    <citation type="submission" date="2016-11" db="EMBL/GenBank/DDBJ databases">
        <authorList>
            <person name="Varghese N."/>
            <person name="Submissions S."/>
        </authorList>
    </citation>
    <scope>NUCLEOTIDE SEQUENCE [LARGE SCALE GENOMIC DNA]</scope>
    <source>
        <strain evidence="3">DSM 44671</strain>
    </source>
</reference>
<keyword evidence="1" id="KW-1133">Transmembrane helix</keyword>
<dbReference type="OrthoDB" id="3625784at2"/>
<keyword evidence="1" id="KW-0812">Transmembrane</keyword>
<dbReference type="EMBL" id="FPJG01000006">
    <property type="protein sequence ID" value="SFW57337.1"/>
    <property type="molecule type" value="Genomic_DNA"/>
</dbReference>
<feature type="transmembrane region" description="Helical" evidence="1">
    <location>
        <begin position="37"/>
        <end position="55"/>
    </location>
</feature>
<evidence type="ECO:0008006" key="4">
    <source>
        <dbReference type="Google" id="ProtNLM"/>
    </source>
</evidence>
<evidence type="ECO:0000313" key="2">
    <source>
        <dbReference type="EMBL" id="SFW57337.1"/>
    </source>
</evidence>
<accession>A0A1K1QCB0</accession>
<feature type="transmembrane region" description="Helical" evidence="1">
    <location>
        <begin position="136"/>
        <end position="156"/>
    </location>
</feature>
<dbReference type="InterPro" id="IPR046291">
    <property type="entry name" value="DUF6328"/>
</dbReference>
<dbReference type="Pfam" id="PF19853">
    <property type="entry name" value="DUF6328"/>
    <property type="match status" value="1"/>
</dbReference>
<dbReference type="InterPro" id="IPR036259">
    <property type="entry name" value="MFS_trans_sf"/>
</dbReference>
<dbReference type="SUPFAM" id="SSF103473">
    <property type="entry name" value="MFS general substrate transporter"/>
    <property type="match status" value="1"/>
</dbReference>
<organism evidence="2 3">
    <name type="scientific">Amycolatopsis australiensis</name>
    <dbReference type="NCBI Taxonomy" id="546364"/>
    <lineage>
        <taxon>Bacteria</taxon>
        <taxon>Bacillati</taxon>
        <taxon>Actinomycetota</taxon>
        <taxon>Actinomycetes</taxon>
        <taxon>Pseudonocardiales</taxon>
        <taxon>Pseudonocardiaceae</taxon>
        <taxon>Amycolatopsis</taxon>
    </lineage>
</organism>
<feature type="transmembrane region" description="Helical" evidence="1">
    <location>
        <begin position="109"/>
        <end position="129"/>
    </location>
</feature>
<sequence>MRPWESTYRFPVHEHTGETRNEKLQRNVGELLQELRVAQAGVQILFGFLLSVVFTDRFHDASGFEKSLHLSAVTLAVAATALLTAPAAWHRLLFRTGSRERILTVGNRLVLVGLVCLALAITSTVALIAKVVYGQIAMIVMAVLCLLIFGGLWFAMPLRLNPANGAQPTGPPK</sequence>
<keyword evidence="3" id="KW-1185">Reference proteome</keyword>
<dbReference type="AlphaFoldDB" id="A0A1K1QCB0"/>